<dbReference type="InterPro" id="IPR006935">
    <property type="entry name" value="Helicase/UvrB_N"/>
</dbReference>
<comment type="caution">
    <text evidence="3">The sequence shown here is derived from an EMBL/GenBank/DDBJ whole genome shotgun (WGS) entry which is preliminary data.</text>
</comment>
<keyword evidence="3" id="KW-0378">Hydrolase</keyword>
<evidence type="ECO:0000313" key="3">
    <source>
        <dbReference type="EMBL" id="NHF63840.1"/>
    </source>
</evidence>
<dbReference type="InterPro" id="IPR027417">
    <property type="entry name" value="P-loop_NTPase"/>
</dbReference>
<evidence type="ECO:0000313" key="4">
    <source>
        <dbReference type="Proteomes" id="UP000818266"/>
    </source>
</evidence>
<organism evidence="3 4">
    <name type="scientific">Microcella pacifica</name>
    <dbReference type="NCBI Taxonomy" id="2591847"/>
    <lineage>
        <taxon>Bacteria</taxon>
        <taxon>Bacillati</taxon>
        <taxon>Actinomycetota</taxon>
        <taxon>Actinomycetes</taxon>
        <taxon>Micrococcales</taxon>
        <taxon>Microbacteriaceae</taxon>
        <taxon>Microcella</taxon>
    </lineage>
</organism>
<dbReference type="PANTHER" id="PTHR47396:SF1">
    <property type="entry name" value="ATP-DEPENDENT HELICASE IRC3-RELATED"/>
    <property type="match status" value="1"/>
</dbReference>
<dbReference type="PANTHER" id="PTHR47396">
    <property type="entry name" value="TYPE I RESTRICTION ENZYME ECOKI R PROTEIN"/>
    <property type="match status" value="1"/>
</dbReference>
<keyword evidence="3" id="KW-0347">Helicase</keyword>
<evidence type="ECO:0000259" key="2">
    <source>
        <dbReference type="PROSITE" id="PS51194"/>
    </source>
</evidence>
<evidence type="ECO:0000259" key="1">
    <source>
        <dbReference type="PROSITE" id="PS51192"/>
    </source>
</evidence>
<dbReference type="InterPro" id="IPR001650">
    <property type="entry name" value="Helicase_C-like"/>
</dbReference>
<protein>
    <submittedName>
        <fullName evidence="3">DEAD/DEAH box helicase family protein</fullName>
    </submittedName>
</protein>
<feature type="domain" description="Helicase C-terminal" evidence="2">
    <location>
        <begin position="1412"/>
        <end position="1559"/>
    </location>
</feature>
<reference evidence="3 4" key="1">
    <citation type="submission" date="2020-03" db="EMBL/GenBank/DDBJ databases">
        <title>Chryseoglobus sp. isolated from a deep-sea seamount.</title>
        <authorList>
            <person name="Zhang D.-C."/>
        </authorList>
    </citation>
    <scope>NUCLEOTIDE SEQUENCE [LARGE SCALE GENOMIC DNA]</scope>
    <source>
        <strain evidence="3 4">KN1116</strain>
    </source>
</reference>
<dbReference type="Proteomes" id="UP000818266">
    <property type="component" value="Unassembled WGS sequence"/>
</dbReference>
<dbReference type="EMBL" id="VIKT02000022">
    <property type="protein sequence ID" value="NHF63840.1"/>
    <property type="molecule type" value="Genomic_DNA"/>
</dbReference>
<dbReference type="GO" id="GO:0004386">
    <property type="term" value="F:helicase activity"/>
    <property type="evidence" value="ECO:0007669"/>
    <property type="project" value="UniProtKB-KW"/>
</dbReference>
<keyword evidence="3" id="KW-0547">Nucleotide-binding</keyword>
<dbReference type="Pfam" id="PF04851">
    <property type="entry name" value="ResIII"/>
    <property type="match status" value="1"/>
</dbReference>
<keyword evidence="4" id="KW-1185">Reference proteome</keyword>
<dbReference type="GO" id="GO:0005524">
    <property type="term" value="F:ATP binding"/>
    <property type="evidence" value="ECO:0007669"/>
    <property type="project" value="InterPro"/>
</dbReference>
<dbReference type="RefSeq" id="WP_165638128.1">
    <property type="nucleotide sequence ID" value="NZ_VIKT02000022.1"/>
</dbReference>
<dbReference type="SUPFAM" id="SSF55874">
    <property type="entry name" value="ATPase domain of HSP90 chaperone/DNA topoisomerase II/histidine kinase"/>
    <property type="match status" value="1"/>
</dbReference>
<dbReference type="SMART" id="SM00487">
    <property type="entry name" value="DEXDc"/>
    <property type="match status" value="1"/>
</dbReference>
<proteinExistence type="predicted"/>
<dbReference type="NCBIfam" id="NF047352">
    <property type="entry name" value="P_loop_sacsin"/>
    <property type="match status" value="1"/>
</dbReference>
<dbReference type="Gene3D" id="3.40.50.300">
    <property type="entry name" value="P-loop containing nucleotide triphosphate hydrolases"/>
    <property type="match status" value="2"/>
</dbReference>
<dbReference type="GO" id="GO:0016787">
    <property type="term" value="F:hydrolase activity"/>
    <property type="evidence" value="ECO:0007669"/>
    <property type="project" value="InterPro"/>
</dbReference>
<accession>A0A9E5JQP0</accession>
<sequence>MLEAQVVERQRITIENYRNDPDLLAEHVGMEDNFQAGGYGERQVEELLQNAIDQLGSPGRVELRLADGSLYCANEGTPFASEGIRAITGAFLSSKDDEKIGRFGLGFKSVLGVTNQPQILSQTISFGFNEPEAKSLLAELPYETQRVPTLRVPSVLHAQSIAADDPNVAELMEWASTVVKLPLARGGERLRRRLEEFDVRYLLFPENLAQVDIVLADAEGELGRRVLRRRPGTDPALVQLQAPDGETSEWRVLRRDHHVSDDVASDLPGLFRRDQVTVSYALEVGKSGVGEFWAWFPLQDQTTASGIFNAPWQVNDDRTSMLPGSALNRELLGVAAELLIDAALLESTPEDPAQHFDVLPARGRETRSAADRFLSERIPLMARRHELIPTGQGEMRAPSRVRAPFLSSQPNPFDLPAEVMQRWSDATKDADAPHWSCYRTPTRRARLAQLLLGDDERAVCVTVTPSAWLSEAAEARSIDAIDAALSVFLRLKQEKDEIWKQFQSALIIPLEGGGFARAADAATVLLPVALAEAPAGVSMVEGAFAEDPGLRRKLEELGAKDVSADQVALATAMTGHANWTDADWSQFWTMLAKATPSGGKDALESLETRRVPIKVQTDAGTWREAVDVFLDPAMAPGIPARQPSFQAVSGRRDLLELAGCIVDPHPDYPVHRERAFEIYSKKMQQDVNAKVQEEYGRGKRATLKFGDPHGAGPLDVLIELAENPDPHARRARADWSTRILLANRTSTIDAGLRIYGQDRDAKVTMTAPDIWAVEAFGLVNTSLGAEPLKTALATSLSQFGQYLAVVTPQLAGAYSLPRSLSDAPDDALRLLFTRDDYTADEPERLGEVLAEASGRPTFTGVDEIPAFDPKSQRIRLTPVLEVVLATTEEMDDLGSHSLRYIPSGPCDDALVSAWSVQRASDVIARAIDWTPVEDSVPILDVYPSLRDAVANPIEDLFVRRCSRITRRTTSPAGVREQRLPSHLDGKTVLVDAELDPVSELTRLSAVLRLGLTEADAARVIASDEALRQSKLVQDVLAESSEAKKLLLLVGREELVENLPHGLLGVIERRQGRQSDLAVAELFITTRGNDSLRWLKEPLSEAGLAVPRAWAGSAEADQFVTSLGFPRTYAGTREKKATPTELVPGRVDLKPLHRFQEDLRNLIRELVLIRDKDGDHRRGLLYLPTGAGKTRVTTESIVAMLRDEELASPVLWIAQSEELCEQAILSWAEVWRAIGDERPLEITRYWGNYEADESLQELQVVVATDAKLASMIDRGSRAHGWLQNSKLVVIDEAHTAGSPTYTKILSWLGITRDARGSSTARPLLGLTATPYRGTNVDVNKQFVARFGERRLNALDLEDPIGQLRDMQVLSRVEHQLLDGVIVDDAPTEGITGGRAWDDVSRATLARLGENLDRTQQLVDHIMRQHPEWPILVFTPSVVSAHVTAALIRSLGRHADAVDGEMRGQERRRKIDAFKAGDTKVLVNCDLLTQGFDAPKVRALYIARPTFSPNRYVQMVGRGLRGPLNGGTEECLVVNMVDTFTQFDRKLAFTEFDYLWTKKGVKNK</sequence>
<keyword evidence="3" id="KW-0067">ATP-binding</keyword>
<dbReference type="PROSITE" id="PS51192">
    <property type="entry name" value="HELICASE_ATP_BIND_1"/>
    <property type="match status" value="1"/>
</dbReference>
<dbReference type="InterPro" id="IPR036890">
    <property type="entry name" value="HATPase_C_sf"/>
</dbReference>
<feature type="domain" description="Helicase ATP-binding" evidence="1">
    <location>
        <begin position="1169"/>
        <end position="1347"/>
    </location>
</feature>
<dbReference type="GO" id="GO:0005829">
    <property type="term" value="C:cytosol"/>
    <property type="evidence" value="ECO:0007669"/>
    <property type="project" value="TreeGrafter"/>
</dbReference>
<dbReference type="GO" id="GO:0003677">
    <property type="term" value="F:DNA binding"/>
    <property type="evidence" value="ECO:0007669"/>
    <property type="project" value="InterPro"/>
</dbReference>
<dbReference type="PROSITE" id="PS51194">
    <property type="entry name" value="HELICASE_CTER"/>
    <property type="match status" value="1"/>
</dbReference>
<dbReference type="Pfam" id="PF00271">
    <property type="entry name" value="Helicase_C"/>
    <property type="match status" value="1"/>
</dbReference>
<name>A0A9E5JQP0_9MICO</name>
<dbReference type="SMART" id="SM00490">
    <property type="entry name" value="HELICc"/>
    <property type="match status" value="1"/>
</dbReference>
<dbReference type="InterPro" id="IPR050742">
    <property type="entry name" value="Helicase_Restrict-Modif_Enz"/>
</dbReference>
<dbReference type="SUPFAM" id="SSF52540">
    <property type="entry name" value="P-loop containing nucleoside triphosphate hydrolases"/>
    <property type="match status" value="1"/>
</dbReference>
<gene>
    <name evidence="3" type="ORF">FK219_011455</name>
</gene>
<dbReference type="InterPro" id="IPR014001">
    <property type="entry name" value="Helicase_ATP-bd"/>
</dbReference>